<name>A0ABW1EDL1_9BACT</name>
<protein>
    <submittedName>
        <fullName evidence="1">Nucleotidyltransferase family protein</fullName>
    </submittedName>
</protein>
<proteinExistence type="predicted"/>
<dbReference type="InterPro" id="IPR039498">
    <property type="entry name" value="NTP_transf_5"/>
</dbReference>
<sequence length="399" mass="46060">MSFCDPYPQRCSILGNLSRREWERSLRWLDISGLALYFLHRMIELRLSNDLPEFVLARLRKNLEDNAERTQSMIAESIAIQREFQCSSISYAVLKGLSLWPSSVPAPELRSQFDLDFLIAERDASRARSILEQSGYRLYHASRRSLEFKRNEKPGLSLKDLYKAQPSHAVELHIEPDRAGHPTPLDRIEMRTLYGCEMPVLSSIDLLLGQGLHAYKHVCSEFSRASHLLEFRRHVLAHFHDSDFWAKLQTTAENNTRASLGLGVVTLLITHVMGDFGPRALTKWTVHSLPESAHLWINRYGKRAVLGNFPGTKLYLLLQKELEVAGVPAKRPLRKVLLPHRLPPPVIQGFPKETTAVRLARYRMQLVFILSRLRFHLMEGLRFAWESRSWRRQKGRLAL</sequence>
<dbReference type="Pfam" id="PF14907">
    <property type="entry name" value="NTP_transf_5"/>
    <property type="match status" value="1"/>
</dbReference>
<dbReference type="EMBL" id="JBHSPH010000002">
    <property type="protein sequence ID" value="MFC5862371.1"/>
    <property type="molecule type" value="Genomic_DNA"/>
</dbReference>
<comment type="caution">
    <text evidence="1">The sequence shown here is derived from an EMBL/GenBank/DDBJ whole genome shotgun (WGS) entry which is preliminary data.</text>
</comment>
<dbReference type="Proteomes" id="UP001596091">
    <property type="component" value="Unassembled WGS sequence"/>
</dbReference>
<keyword evidence="2" id="KW-1185">Reference proteome</keyword>
<gene>
    <name evidence="1" type="ORF">ACFPT7_08735</name>
</gene>
<organism evidence="1 2">
    <name type="scientific">Acidicapsa dinghuensis</name>
    <dbReference type="NCBI Taxonomy" id="2218256"/>
    <lineage>
        <taxon>Bacteria</taxon>
        <taxon>Pseudomonadati</taxon>
        <taxon>Acidobacteriota</taxon>
        <taxon>Terriglobia</taxon>
        <taxon>Terriglobales</taxon>
        <taxon>Acidobacteriaceae</taxon>
        <taxon>Acidicapsa</taxon>
    </lineage>
</organism>
<accession>A0ABW1EDL1</accession>
<evidence type="ECO:0000313" key="1">
    <source>
        <dbReference type="EMBL" id="MFC5862371.1"/>
    </source>
</evidence>
<dbReference type="RefSeq" id="WP_263336870.1">
    <property type="nucleotide sequence ID" value="NZ_JAGSYH010000003.1"/>
</dbReference>
<reference evidence="2" key="1">
    <citation type="journal article" date="2019" name="Int. J. Syst. Evol. Microbiol.">
        <title>The Global Catalogue of Microorganisms (GCM) 10K type strain sequencing project: providing services to taxonomists for standard genome sequencing and annotation.</title>
        <authorList>
            <consortium name="The Broad Institute Genomics Platform"/>
            <consortium name="The Broad Institute Genome Sequencing Center for Infectious Disease"/>
            <person name="Wu L."/>
            <person name="Ma J."/>
        </authorList>
    </citation>
    <scope>NUCLEOTIDE SEQUENCE [LARGE SCALE GENOMIC DNA]</scope>
    <source>
        <strain evidence="2">JCM 4087</strain>
    </source>
</reference>
<evidence type="ECO:0000313" key="2">
    <source>
        <dbReference type="Proteomes" id="UP001596091"/>
    </source>
</evidence>